<protein>
    <submittedName>
        <fullName evidence="2">Uncharacterized protein</fullName>
    </submittedName>
</protein>
<dbReference type="PaxDb" id="880073-Calab_0729"/>
<keyword evidence="3" id="KW-1185">Reference proteome</keyword>
<dbReference type="AlphaFoldDB" id="H1XTD5"/>
<dbReference type="EMBL" id="CM001402">
    <property type="protein sequence ID" value="EHO40368.1"/>
    <property type="molecule type" value="Genomic_DNA"/>
</dbReference>
<dbReference type="InParanoid" id="H1XTD5"/>
<dbReference type="HOGENOM" id="CLU_2567380_0_0_0"/>
<evidence type="ECO:0000313" key="2">
    <source>
        <dbReference type="EMBL" id="EHO40368.1"/>
    </source>
</evidence>
<dbReference type="RefSeq" id="WP_006927330.1">
    <property type="nucleotide sequence ID" value="NZ_CM001402.1"/>
</dbReference>
<name>H1XTD5_CALAY</name>
<reference evidence="1 4" key="2">
    <citation type="submission" date="2016-11" db="EMBL/GenBank/DDBJ databases">
        <title>Genomic analysis of Caldithrix abyssi and proposal of a novel bacterial phylum Caldithrichaeota.</title>
        <authorList>
            <person name="Kublanov I."/>
            <person name="Sigalova O."/>
            <person name="Gavrilov S."/>
            <person name="Lebedinsky A."/>
            <person name="Ivanova N."/>
            <person name="Daum C."/>
            <person name="Reddy T."/>
            <person name="Klenk H.P."/>
            <person name="Goker M."/>
            <person name="Reva O."/>
            <person name="Miroshnichenko M."/>
            <person name="Kyprides N."/>
            <person name="Woyke T."/>
            <person name="Gelfand M."/>
        </authorList>
    </citation>
    <scope>NUCLEOTIDE SEQUENCE [LARGE SCALE GENOMIC DNA]</scope>
    <source>
        <strain evidence="1 4">LF13</strain>
    </source>
</reference>
<evidence type="ECO:0000313" key="3">
    <source>
        <dbReference type="Proteomes" id="UP000004671"/>
    </source>
</evidence>
<dbReference type="Proteomes" id="UP000183868">
    <property type="component" value="Chromosome"/>
</dbReference>
<dbReference type="KEGG" id="caby:Cabys_242"/>
<proteinExistence type="predicted"/>
<evidence type="ECO:0000313" key="4">
    <source>
        <dbReference type="Proteomes" id="UP000183868"/>
    </source>
</evidence>
<reference evidence="2 3" key="1">
    <citation type="submission" date="2011-09" db="EMBL/GenBank/DDBJ databases">
        <title>The permanent draft genome of Caldithrix abyssi DSM 13497.</title>
        <authorList>
            <consortium name="US DOE Joint Genome Institute (JGI-PGF)"/>
            <person name="Lucas S."/>
            <person name="Han J."/>
            <person name="Lapidus A."/>
            <person name="Bruce D."/>
            <person name="Goodwin L."/>
            <person name="Pitluck S."/>
            <person name="Peters L."/>
            <person name="Kyrpides N."/>
            <person name="Mavromatis K."/>
            <person name="Ivanova N."/>
            <person name="Mikhailova N."/>
            <person name="Chertkov O."/>
            <person name="Detter J.C."/>
            <person name="Tapia R."/>
            <person name="Han C."/>
            <person name="Land M."/>
            <person name="Hauser L."/>
            <person name="Markowitz V."/>
            <person name="Cheng J.-F."/>
            <person name="Hugenholtz P."/>
            <person name="Woyke T."/>
            <person name="Wu D."/>
            <person name="Spring S."/>
            <person name="Brambilla E."/>
            <person name="Klenk H.-P."/>
            <person name="Eisen J.A."/>
        </authorList>
    </citation>
    <scope>NUCLEOTIDE SEQUENCE [LARGE SCALE GENOMIC DNA]</scope>
    <source>
        <strain evidence="2 3">DSM 13497</strain>
    </source>
</reference>
<sequence>MAKSFENIDVSLGDQNLSFTAQAFWVGTGGDLAVEDTEGNQAIIKNIDNGMFVPAAGVVKVLQSGTTATNVIAFSKQGVTE</sequence>
<dbReference type="STRING" id="880073.Cabys_242"/>
<gene>
    <name evidence="1" type="ORF">Cabys_242</name>
    <name evidence="2" type="ORF">Calab_0729</name>
</gene>
<organism evidence="2 3">
    <name type="scientific">Caldithrix abyssi DSM 13497</name>
    <dbReference type="NCBI Taxonomy" id="880073"/>
    <lineage>
        <taxon>Bacteria</taxon>
        <taxon>Pseudomonadati</taxon>
        <taxon>Calditrichota</taxon>
        <taxon>Calditrichia</taxon>
        <taxon>Calditrichales</taxon>
        <taxon>Calditrichaceae</taxon>
        <taxon>Caldithrix</taxon>
    </lineage>
</organism>
<dbReference type="Proteomes" id="UP000004671">
    <property type="component" value="Chromosome"/>
</dbReference>
<accession>H1XTD5</accession>
<dbReference type="EMBL" id="CP018099">
    <property type="protein sequence ID" value="APF16993.1"/>
    <property type="molecule type" value="Genomic_DNA"/>
</dbReference>
<evidence type="ECO:0000313" key="1">
    <source>
        <dbReference type="EMBL" id="APF16993.1"/>
    </source>
</evidence>